<feature type="transmembrane region" description="Helical" evidence="8">
    <location>
        <begin position="177"/>
        <end position="195"/>
    </location>
</feature>
<evidence type="ECO:0000256" key="8">
    <source>
        <dbReference type="SAM" id="Phobius"/>
    </source>
</evidence>
<keyword evidence="2" id="KW-0813">Transport</keyword>
<dbReference type="GO" id="GO:0022841">
    <property type="term" value="F:potassium ion leak channel activity"/>
    <property type="evidence" value="ECO:0007669"/>
    <property type="project" value="TreeGrafter"/>
</dbReference>
<sequence length="362" mass="40432">MQGETPLASTTESLRQHMEYPVFVWSTLVRFYRNTQVLELAMAASLIAYGFGLFFGMYINSWSFTQSTYFYSYTISTIGYTYDGATSAPALATLSVYVFCAVLAFSLLLGLFVAAVTDASEASIEFQLREERQETTLDRKRGTVEEALRPRRPLEETRVEARARVELSVAWQTVRNTFFQMLGMVILGVAAVIFFDKGITFNEAVLFVLESVTTVGYGTSSLNTSTAKWFAIIYILPGCLAWARFVAAVSRYPLALRHFKELHDTVGALKTSEGVLDAGAAHALRHNHAIFRQFLSTNDNALDEKSPKTPHSLRAEDFIIQWLLATKQVHLYDIIDAHQLFCDLENHPESASSANAASYLAC</sequence>
<comment type="subcellular location">
    <subcellularLocation>
        <location evidence="1">Membrane</location>
        <topology evidence="1">Multi-pass membrane protein</topology>
    </subcellularLocation>
</comment>
<feature type="transmembrane region" description="Helical" evidence="8">
    <location>
        <begin position="40"/>
        <end position="59"/>
    </location>
</feature>
<keyword evidence="3 8" id="KW-0812">Transmembrane</keyword>
<dbReference type="Proteomes" id="UP001230188">
    <property type="component" value="Unassembled WGS sequence"/>
</dbReference>
<dbReference type="PANTHER" id="PTHR11003:SF291">
    <property type="entry name" value="IP11374P"/>
    <property type="match status" value="1"/>
</dbReference>
<proteinExistence type="predicted"/>
<dbReference type="InterPro" id="IPR003280">
    <property type="entry name" value="2pore_dom_K_chnl"/>
</dbReference>
<dbReference type="Pfam" id="PF07885">
    <property type="entry name" value="Ion_trans_2"/>
    <property type="match status" value="1"/>
</dbReference>
<reference evidence="10" key="1">
    <citation type="submission" date="2023-01" db="EMBL/GenBank/DDBJ databases">
        <title>Metagenome sequencing of chrysophaentin producing Chrysophaeum taylorii.</title>
        <authorList>
            <person name="Davison J."/>
            <person name="Bewley C."/>
        </authorList>
    </citation>
    <scope>NUCLEOTIDE SEQUENCE</scope>
    <source>
        <strain evidence="10">NIES-1699</strain>
    </source>
</reference>
<dbReference type="SUPFAM" id="SSF81324">
    <property type="entry name" value="Voltage-gated potassium channels"/>
    <property type="match status" value="2"/>
</dbReference>
<organism evidence="10 11">
    <name type="scientific">Chrysophaeum taylorii</name>
    <dbReference type="NCBI Taxonomy" id="2483200"/>
    <lineage>
        <taxon>Eukaryota</taxon>
        <taxon>Sar</taxon>
        <taxon>Stramenopiles</taxon>
        <taxon>Ochrophyta</taxon>
        <taxon>Pelagophyceae</taxon>
        <taxon>Pelagomonadales</taxon>
        <taxon>Pelagomonadaceae</taxon>
        <taxon>Chrysophaeum</taxon>
    </lineage>
</organism>
<dbReference type="EMBL" id="JAQMWT010000674">
    <property type="protein sequence ID" value="KAJ8598423.1"/>
    <property type="molecule type" value="Genomic_DNA"/>
</dbReference>
<feature type="domain" description="Potassium channel" evidence="9">
    <location>
        <begin position="184"/>
        <end position="252"/>
    </location>
</feature>
<evidence type="ECO:0000256" key="7">
    <source>
        <dbReference type="ARBA" id="ARBA00023303"/>
    </source>
</evidence>
<gene>
    <name evidence="10" type="ORF">CTAYLR_007651</name>
</gene>
<dbReference type="Gene3D" id="1.10.287.70">
    <property type="match status" value="2"/>
</dbReference>
<evidence type="ECO:0000256" key="5">
    <source>
        <dbReference type="ARBA" id="ARBA00023065"/>
    </source>
</evidence>
<dbReference type="GO" id="GO:0015271">
    <property type="term" value="F:outward rectifier potassium channel activity"/>
    <property type="evidence" value="ECO:0007669"/>
    <property type="project" value="TreeGrafter"/>
</dbReference>
<evidence type="ECO:0000256" key="1">
    <source>
        <dbReference type="ARBA" id="ARBA00004141"/>
    </source>
</evidence>
<dbReference type="PANTHER" id="PTHR11003">
    <property type="entry name" value="POTASSIUM CHANNEL, SUBFAMILY K"/>
    <property type="match status" value="1"/>
</dbReference>
<evidence type="ECO:0000256" key="6">
    <source>
        <dbReference type="ARBA" id="ARBA00023136"/>
    </source>
</evidence>
<evidence type="ECO:0000256" key="3">
    <source>
        <dbReference type="ARBA" id="ARBA00022692"/>
    </source>
</evidence>
<keyword evidence="6 8" id="KW-0472">Membrane</keyword>
<evidence type="ECO:0000313" key="11">
    <source>
        <dbReference type="Proteomes" id="UP001230188"/>
    </source>
</evidence>
<dbReference type="GO" id="GO:0030322">
    <property type="term" value="P:stabilization of membrane potential"/>
    <property type="evidence" value="ECO:0007669"/>
    <property type="project" value="TreeGrafter"/>
</dbReference>
<name>A0AAD7XGI7_9STRA</name>
<dbReference type="AlphaFoldDB" id="A0AAD7XGI7"/>
<evidence type="ECO:0000259" key="9">
    <source>
        <dbReference type="Pfam" id="PF07885"/>
    </source>
</evidence>
<dbReference type="GO" id="GO:0005886">
    <property type="term" value="C:plasma membrane"/>
    <property type="evidence" value="ECO:0007669"/>
    <property type="project" value="TreeGrafter"/>
</dbReference>
<accession>A0AAD7XGI7</accession>
<dbReference type="InterPro" id="IPR013099">
    <property type="entry name" value="K_chnl_dom"/>
</dbReference>
<comment type="caution">
    <text evidence="10">The sequence shown here is derived from an EMBL/GenBank/DDBJ whole genome shotgun (WGS) entry which is preliminary data.</text>
</comment>
<keyword evidence="7" id="KW-0407">Ion channel</keyword>
<evidence type="ECO:0000256" key="2">
    <source>
        <dbReference type="ARBA" id="ARBA00022448"/>
    </source>
</evidence>
<keyword evidence="5" id="KW-0406">Ion transport</keyword>
<feature type="transmembrane region" description="Helical" evidence="8">
    <location>
        <begin position="96"/>
        <end position="116"/>
    </location>
</feature>
<protein>
    <recommendedName>
        <fullName evidence="9">Potassium channel domain-containing protein</fullName>
    </recommendedName>
</protein>
<keyword evidence="11" id="KW-1185">Reference proteome</keyword>
<keyword evidence="4 8" id="KW-1133">Transmembrane helix</keyword>
<evidence type="ECO:0000256" key="4">
    <source>
        <dbReference type="ARBA" id="ARBA00022989"/>
    </source>
</evidence>
<feature type="transmembrane region" description="Helical" evidence="8">
    <location>
        <begin position="229"/>
        <end position="250"/>
    </location>
</feature>
<evidence type="ECO:0000313" key="10">
    <source>
        <dbReference type="EMBL" id="KAJ8598423.1"/>
    </source>
</evidence>